<comment type="subcellular location">
    <subcellularLocation>
        <location evidence="1">Membrane</location>
        <topology evidence="1">Multi-pass membrane protein</topology>
    </subcellularLocation>
</comment>
<feature type="transmembrane region" description="Helical" evidence="5">
    <location>
        <begin position="459"/>
        <end position="481"/>
    </location>
</feature>
<keyword evidence="8" id="KW-1185">Reference proteome</keyword>
<dbReference type="InterPro" id="IPR050367">
    <property type="entry name" value="APC_superfamily"/>
</dbReference>
<dbReference type="EMBL" id="JAAOCA010000016">
    <property type="protein sequence ID" value="MBD1599820.1"/>
    <property type="molecule type" value="Genomic_DNA"/>
</dbReference>
<protein>
    <submittedName>
        <fullName evidence="7">APC family permease</fullName>
    </submittedName>
</protein>
<feature type="domain" description="Amino acid permease/ SLC12A" evidence="6">
    <location>
        <begin position="48"/>
        <end position="480"/>
    </location>
</feature>
<evidence type="ECO:0000259" key="6">
    <source>
        <dbReference type="Pfam" id="PF00324"/>
    </source>
</evidence>
<dbReference type="Proteomes" id="UP000805841">
    <property type="component" value="Unassembled WGS sequence"/>
</dbReference>
<feature type="transmembrane region" description="Helical" evidence="5">
    <location>
        <begin position="427"/>
        <end position="447"/>
    </location>
</feature>
<reference evidence="7 8" key="1">
    <citation type="journal article" date="2020" name="Insects">
        <title>Bacteria Belonging to Pseudomonas typographi sp. nov. from the Bark Beetle Ips typographus Have Genomic Potential to Aid in the Host Ecology.</title>
        <authorList>
            <person name="Peral-Aranega E."/>
            <person name="Saati-Santamaria Z."/>
            <person name="Kolarik M."/>
            <person name="Rivas R."/>
            <person name="Garcia-Fraile P."/>
        </authorList>
    </citation>
    <scope>NUCLEOTIDE SEQUENCE [LARGE SCALE GENOMIC DNA]</scope>
    <source>
        <strain evidence="7 8">CA3A</strain>
    </source>
</reference>
<feature type="transmembrane region" description="Helical" evidence="5">
    <location>
        <begin position="307"/>
        <end position="327"/>
    </location>
</feature>
<feature type="transmembrane region" description="Helical" evidence="5">
    <location>
        <begin position="256"/>
        <end position="276"/>
    </location>
</feature>
<evidence type="ECO:0000256" key="4">
    <source>
        <dbReference type="ARBA" id="ARBA00023136"/>
    </source>
</evidence>
<dbReference type="Pfam" id="PF00324">
    <property type="entry name" value="AA_permease"/>
    <property type="match status" value="1"/>
</dbReference>
<dbReference type="PIRSF" id="PIRSF006060">
    <property type="entry name" value="AA_transporter"/>
    <property type="match status" value="1"/>
</dbReference>
<keyword evidence="4 5" id="KW-0472">Membrane</keyword>
<dbReference type="Gene3D" id="1.20.1740.10">
    <property type="entry name" value="Amino acid/polyamine transporter I"/>
    <property type="match status" value="1"/>
</dbReference>
<evidence type="ECO:0000313" key="7">
    <source>
        <dbReference type="EMBL" id="MBD1599820.1"/>
    </source>
</evidence>
<feature type="transmembrane region" description="Helical" evidence="5">
    <location>
        <begin position="212"/>
        <end position="236"/>
    </location>
</feature>
<comment type="caution">
    <text evidence="7">The sequence shown here is derived from an EMBL/GenBank/DDBJ whole genome shotgun (WGS) entry which is preliminary data.</text>
</comment>
<evidence type="ECO:0000256" key="2">
    <source>
        <dbReference type="ARBA" id="ARBA00022692"/>
    </source>
</evidence>
<evidence type="ECO:0000313" key="8">
    <source>
        <dbReference type="Proteomes" id="UP000805841"/>
    </source>
</evidence>
<keyword evidence="3 5" id="KW-1133">Transmembrane helix</keyword>
<evidence type="ECO:0000256" key="5">
    <source>
        <dbReference type="SAM" id="Phobius"/>
    </source>
</evidence>
<dbReference type="PANTHER" id="PTHR42770:SF16">
    <property type="entry name" value="AMINO ACID PERMEASE"/>
    <property type="match status" value="1"/>
</dbReference>
<name>A0ABR7Z2V3_9PSED</name>
<evidence type="ECO:0000256" key="1">
    <source>
        <dbReference type="ARBA" id="ARBA00004141"/>
    </source>
</evidence>
<evidence type="ECO:0000256" key="3">
    <source>
        <dbReference type="ARBA" id="ARBA00022989"/>
    </source>
</evidence>
<organism evidence="7 8">
    <name type="scientific">Pseudomonas typographi</name>
    <dbReference type="NCBI Taxonomy" id="2715964"/>
    <lineage>
        <taxon>Bacteria</taxon>
        <taxon>Pseudomonadati</taxon>
        <taxon>Pseudomonadota</taxon>
        <taxon>Gammaproteobacteria</taxon>
        <taxon>Pseudomonadales</taxon>
        <taxon>Pseudomonadaceae</taxon>
        <taxon>Pseudomonas</taxon>
    </lineage>
</organism>
<dbReference type="RefSeq" id="WP_190421595.1">
    <property type="nucleotide sequence ID" value="NZ_JAAOCA010000016.1"/>
</dbReference>
<accession>A0ABR7Z2V3</accession>
<feature type="transmembrane region" description="Helical" evidence="5">
    <location>
        <begin position="154"/>
        <end position="173"/>
    </location>
</feature>
<gene>
    <name evidence="7" type="ORF">HAQ05_14045</name>
</gene>
<proteinExistence type="predicted"/>
<feature type="transmembrane region" description="Helical" evidence="5">
    <location>
        <begin position="40"/>
        <end position="64"/>
    </location>
</feature>
<keyword evidence="2 5" id="KW-0812">Transmembrane</keyword>
<feature type="transmembrane region" description="Helical" evidence="5">
    <location>
        <begin position="359"/>
        <end position="378"/>
    </location>
</feature>
<dbReference type="InterPro" id="IPR004841">
    <property type="entry name" value="AA-permease/SLC12A_dom"/>
</dbReference>
<feature type="transmembrane region" description="Helical" evidence="5">
    <location>
        <begin position="398"/>
        <end position="415"/>
    </location>
</feature>
<feature type="transmembrane region" description="Helical" evidence="5">
    <location>
        <begin position="71"/>
        <end position="94"/>
    </location>
</feature>
<dbReference type="PANTHER" id="PTHR42770">
    <property type="entry name" value="AMINO ACID TRANSPORTER-RELATED"/>
    <property type="match status" value="1"/>
</dbReference>
<sequence>MATENISQVFTPGAGASLDGHRAVDLVNHGLEGDMGLFRLMGAVLAFAAPLVTVAGYISIIVMFGGIGAPAVYLSGLVLVGIFAAGFTAMSRFLPNPGAYYAYITAGLGRVAGLGSAFLAVFTYLMMSACTYTFFGISASTLVASTLGGPVIEWYWYAIAIWAIVGYCGYLKLEVSSHLLVVAMVIELVVISVFDLAVLINGGPEGRSMEPFTWHALTGGQFGLAMLFAVLCFNGFEATAVFREETKNPERTIPRATGLVVALIGLFFAASAWVMVTAYGVSNAMAVATNNTVGMFPDAMGKYVGQFGVNLAAVLVVTSIFAGLLCMQNIMSRYLYSLGMDGALPKVLAKVHPRNKSPYMGSLVATIIVALLEVPFIFNGADPATLYAHQSGVGAYGYLTLMLITSVAIAAYFLRKPTPVKVSKLRTFVAPVAAALGLGYVFFLAVTNFETLVGVTGDAAVFMQFGIWAVPVVGMLLALYLRAAKPASYRRIGRQDL</sequence>
<feature type="transmembrane region" description="Helical" evidence="5">
    <location>
        <begin position="180"/>
        <end position="200"/>
    </location>
</feature>